<dbReference type="RefSeq" id="WP_063217257.1">
    <property type="nucleotide sequence ID" value="NZ_CP020835.1"/>
</dbReference>
<dbReference type="EMBL" id="SCIU01000018">
    <property type="protein sequence ID" value="RXB30972.1"/>
    <property type="molecule type" value="Genomic_DNA"/>
</dbReference>
<evidence type="ECO:0000313" key="2">
    <source>
        <dbReference type="Proteomes" id="UP000290652"/>
    </source>
</evidence>
<evidence type="ECO:0000313" key="1">
    <source>
        <dbReference type="EMBL" id="RXB30972.1"/>
    </source>
</evidence>
<gene>
    <name evidence="1" type="ORF">EPS97_11460</name>
</gene>
<organism evidence="1 2">
    <name type="scientific">Escherichia coli</name>
    <dbReference type="NCBI Taxonomy" id="562"/>
    <lineage>
        <taxon>Bacteria</taxon>
        <taxon>Pseudomonadati</taxon>
        <taxon>Pseudomonadota</taxon>
        <taxon>Gammaproteobacteria</taxon>
        <taxon>Enterobacterales</taxon>
        <taxon>Enterobacteriaceae</taxon>
        <taxon>Escherichia</taxon>
    </lineage>
</organism>
<proteinExistence type="predicted"/>
<dbReference type="Proteomes" id="UP000290652">
    <property type="component" value="Unassembled WGS sequence"/>
</dbReference>
<protein>
    <submittedName>
        <fullName evidence="1">Uncharacterized protein</fullName>
    </submittedName>
</protein>
<accession>A0A9Q7KED5</accession>
<reference evidence="1 2" key="1">
    <citation type="submission" date="2019-01" db="EMBL/GenBank/DDBJ databases">
        <title>Genomic analysis of febrile catheter-associated UTI E. coli isolates.</title>
        <authorList>
            <person name="Potter R."/>
            <person name="Zou Z."/>
            <person name="Henderson J."/>
            <person name="Dantas G."/>
        </authorList>
    </citation>
    <scope>NUCLEOTIDE SEQUENCE [LARGE SCALE GENOMIC DNA]</scope>
    <source>
        <strain evidence="1 2">49_rectal</strain>
    </source>
</reference>
<sequence length="120" mass="13687">MFKFELGQQVSIKSSGEKGAVEACAKYIASGNHYYIHYRAADGRAVTKWFEEHHIEVCDQNTTESTDSITEIGAQIESLIKRVCDALQKQGEEAQVQREFLMKHLQLQMEKLKEQPSIPE</sequence>
<comment type="caution">
    <text evidence="1">The sequence shown here is derived from an EMBL/GenBank/DDBJ whole genome shotgun (WGS) entry which is preliminary data.</text>
</comment>
<name>A0A9Q7KED5_ECOLX</name>
<dbReference type="AlphaFoldDB" id="A0A9Q7KED5"/>